<dbReference type="GO" id="GO:0071555">
    <property type="term" value="P:cell wall organization"/>
    <property type="evidence" value="ECO:0007669"/>
    <property type="project" value="TreeGrafter"/>
</dbReference>
<comment type="similarity">
    <text evidence="2 8">Belongs to the class-D beta-lactamase family.</text>
</comment>
<evidence type="ECO:0000256" key="5">
    <source>
        <dbReference type="ARBA" id="ARBA00022801"/>
    </source>
</evidence>
<evidence type="ECO:0000256" key="7">
    <source>
        <dbReference type="PIRSR" id="PIRSR602137-50"/>
    </source>
</evidence>
<dbReference type="Gene3D" id="3.40.710.10">
    <property type="entry name" value="DD-peptidase/beta-lactamase superfamily"/>
    <property type="match status" value="1"/>
</dbReference>
<dbReference type="Pfam" id="PF06231">
    <property type="entry name" value="DUF1010"/>
    <property type="match status" value="1"/>
</dbReference>
<dbReference type="GO" id="GO:0008658">
    <property type="term" value="F:penicillin binding"/>
    <property type="evidence" value="ECO:0007669"/>
    <property type="project" value="InterPro"/>
</dbReference>
<evidence type="ECO:0000256" key="8">
    <source>
        <dbReference type="RuleBase" id="RU361140"/>
    </source>
</evidence>
<keyword evidence="4" id="KW-0732">Signal</keyword>
<evidence type="ECO:0000256" key="2">
    <source>
        <dbReference type="ARBA" id="ARBA00007898"/>
    </source>
</evidence>
<evidence type="ECO:0000256" key="1">
    <source>
        <dbReference type="ARBA" id="ARBA00001526"/>
    </source>
</evidence>
<dbReference type="InterPro" id="IPR050515">
    <property type="entry name" value="Beta-lactam/transpept"/>
</dbReference>
<dbReference type="PANTHER" id="PTHR30627">
    <property type="entry name" value="PEPTIDOGLYCAN D,D-TRANSPEPTIDASE"/>
    <property type="match status" value="1"/>
</dbReference>
<dbReference type="NCBIfam" id="NF012161">
    <property type="entry name" value="bla_class_D_main"/>
    <property type="match status" value="1"/>
</dbReference>
<dbReference type="PANTHER" id="PTHR30627:SF6">
    <property type="entry name" value="BETA-LACTAMASE YBXI-RELATED"/>
    <property type="match status" value="1"/>
</dbReference>
<dbReference type="InterPro" id="IPR001460">
    <property type="entry name" value="PCN-bd_Tpept"/>
</dbReference>
<comment type="catalytic activity">
    <reaction evidence="1 8">
        <text>a beta-lactam + H2O = a substituted beta-amino acid</text>
        <dbReference type="Rhea" id="RHEA:20401"/>
        <dbReference type="ChEBI" id="CHEBI:15377"/>
        <dbReference type="ChEBI" id="CHEBI:35627"/>
        <dbReference type="ChEBI" id="CHEBI:140347"/>
        <dbReference type="EC" id="3.5.2.6"/>
    </reaction>
</comment>
<dbReference type="GO" id="GO:0017001">
    <property type="term" value="P:antibiotic catabolic process"/>
    <property type="evidence" value="ECO:0007669"/>
    <property type="project" value="InterPro"/>
</dbReference>
<evidence type="ECO:0000259" key="9">
    <source>
        <dbReference type="Pfam" id="PF00905"/>
    </source>
</evidence>
<keyword evidence="6 8" id="KW-0046">Antibiotic resistance</keyword>
<feature type="active site" description="Acyl-ester intermediate" evidence="7">
    <location>
        <position position="169"/>
    </location>
</feature>
<evidence type="ECO:0000256" key="4">
    <source>
        <dbReference type="ARBA" id="ARBA00022729"/>
    </source>
</evidence>
<dbReference type="InterPro" id="IPR002137">
    <property type="entry name" value="Beta-lactam_class-D_AS"/>
</dbReference>
<dbReference type="AlphaFoldDB" id="B6E4Z3"/>
<dbReference type="InterPro" id="IPR010416">
    <property type="entry name" value="DUF1010"/>
</dbReference>
<reference evidence="10" key="1">
    <citation type="journal article" date="2012" name="PLoS Pathog.">
        <title>Evidence for Induction of Integron-Based Antibiotic Resistance by the SOS Response in a Clinical Setting.</title>
        <authorList>
            <person name="Hocquet D."/>
            <person name="Llanes C."/>
            <person name="Thouverez M."/>
            <person name="Kulasekara H.D."/>
            <person name="Bertrand X."/>
            <person name="Plesiat P."/>
            <person name="Mazel D."/>
            <person name="Miller S.I."/>
        </authorList>
    </citation>
    <scope>NUCLEOTIDE SEQUENCE</scope>
    <source>
        <strain evidence="10">S-Pae</strain>
    </source>
</reference>
<dbReference type="GO" id="GO:0008800">
    <property type="term" value="F:beta-lactamase activity"/>
    <property type="evidence" value="ECO:0007669"/>
    <property type="project" value="UniProtKB-UniRule"/>
</dbReference>
<protein>
    <recommendedName>
        <fullName evidence="3 8">Beta-lactamase</fullName>
        <ecNumber evidence="3 8">3.5.2.6</ecNumber>
    </recommendedName>
</protein>
<evidence type="ECO:0000313" key="10">
    <source>
        <dbReference type="EMBL" id="ACI29753.2"/>
    </source>
</evidence>
<dbReference type="SUPFAM" id="SSF56601">
    <property type="entry name" value="beta-lactamase/transpeptidase-like"/>
    <property type="match status" value="1"/>
</dbReference>
<proteinExistence type="inferred from homology"/>
<feature type="domain" description="Penicillin-binding protein transpeptidase" evidence="9">
    <location>
        <begin position="159"/>
        <end position="360"/>
    </location>
</feature>
<dbReference type="EC" id="3.5.2.6" evidence="3 8"/>
<dbReference type="PROSITE" id="PS00337">
    <property type="entry name" value="BETA_LACTAMASE_D"/>
    <property type="match status" value="1"/>
</dbReference>
<evidence type="ECO:0000256" key="3">
    <source>
        <dbReference type="ARBA" id="ARBA00012865"/>
    </source>
</evidence>
<dbReference type="Pfam" id="PF00905">
    <property type="entry name" value="Transpeptidase"/>
    <property type="match status" value="1"/>
</dbReference>
<dbReference type="InterPro" id="IPR012338">
    <property type="entry name" value="Beta-lactam/transpept-like"/>
</dbReference>
<sequence>MLYSPAFTFSSVYPLVFLPCAGLRLGVLRQFQAFLASTACAACASSYHFSGIAPLPWRRAFSQFAPVIKLGFPVLASGSNVQSSRPAFGGRLTLAVSHQEGAMKTFAAYVITACLSSTALASSITENTSWNKEFSAEAVNGVFVLCKSSSKSCATNNLARASKEYLPASTFKIPNAIIGLETGVIKNEHQVFKWDGKPRAMKQWERDLSLRGAIQVSAVPVFQQIAREVGEVRMQKYLKKFSYGNQNISGGIDKFGLEGQLRISAVNQVEFLESLFLNKLSASKENQLIVKEALVTEAAPEYLVHSKTGFSGVGTESNPGVAWWVGWVEKGTEVYFFAFNMDIDNENKLPLRKSIPTKIMASEGIIGG</sequence>
<dbReference type="NCBIfam" id="NF000386">
    <property type="entry name" value="blaOXA-10_like"/>
    <property type="match status" value="1"/>
</dbReference>
<dbReference type="CARD" id="ARO:3001423">
    <property type="molecule name" value="OXA-28"/>
    <property type="mechanism identifier" value="ARO:0001004"/>
    <property type="mechanism name" value="antibiotic inactivation"/>
</dbReference>
<feature type="modified residue" description="N6-carboxylysine" evidence="7">
    <location>
        <position position="172"/>
    </location>
</feature>
<accession>B6E4Z3</accession>
<keyword evidence="5 8" id="KW-0378">Hydrolase</keyword>
<dbReference type="GO" id="GO:0046677">
    <property type="term" value="P:response to antibiotic"/>
    <property type="evidence" value="ECO:0007669"/>
    <property type="project" value="UniProtKB-UniRule"/>
</dbReference>
<dbReference type="EMBL" id="FJ207466">
    <property type="protein sequence ID" value="ACI29753.2"/>
    <property type="molecule type" value="Genomic_DNA"/>
</dbReference>
<evidence type="ECO:0000256" key="6">
    <source>
        <dbReference type="ARBA" id="ARBA00023251"/>
    </source>
</evidence>
<organism evidence="10">
    <name type="scientific">Pseudomonas aeruginosa</name>
    <dbReference type="NCBI Taxonomy" id="287"/>
    <lineage>
        <taxon>Bacteria</taxon>
        <taxon>Pseudomonadati</taxon>
        <taxon>Pseudomonadota</taxon>
        <taxon>Gammaproteobacteria</taxon>
        <taxon>Pseudomonadales</taxon>
        <taxon>Pseudomonadaceae</taxon>
        <taxon>Pseudomonas</taxon>
    </lineage>
</organism>
<name>B6E4Z3_PSEAI</name>
<dbReference type="GO" id="GO:0005886">
    <property type="term" value="C:plasma membrane"/>
    <property type="evidence" value="ECO:0007669"/>
    <property type="project" value="TreeGrafter"/>
</dbReference>